<dbReference type="SUPFAM" id="SSF82282">
    <property type="entry name" value="Homocysteine S-methyltransferase"/>
    <property type="match status" value="1"/>
</dbReference>
<evidence type="ECO:0000256" key="3">
    <source>
        <dbReference type="PIRSR" id="PIRSR037505-2"/>
    </source>
</evidence>
<evidence type="ECO:0000256" key="4">
    <source>
        <dbReference type="PROSITE-ProRule" id="PRU00333"/>
    </source>
</evidence>
<keyword evidence="2 4" id="KW-0808">Transferase</keyword>
<reference evidence="6 7" key="1">
    <citation type="submission" date="2014-07" db="EMBL/GenBank/DDBJ databases">
        <title>Unique and conserved regions in Vibrio harveyi and related species in comparison with the shrimp pathogen Vibrio harveyi CAIM 1792.</title>
        <authorList>
            <person name="Espinoza-Valles I."/>
            <person name="Vora G."/>
            <person name="Leekitcharoenphon P."/>
            <person name="Ussery D."/>
            <person name="Hoj L."/>
            <person name="Gomez-Gil B."/>
        </authorList>
    </citation>
    <scope>NUCLEOTIDE SEQUENCE [LARGE SCALE GENOMIC DNA]</scope>
    <source>
        <strain evidence="7">CAIM 1854 / LMG 25443</strain>
    </source>
</reference>
<accession>A0A0C1ZNB2</accession>
<dbReference type="Pfam" id="PF02574">
    <property type="entry name" value="S-methyl_trans"/>
    <property type="match status" value="1"/>
</dbReference>
<feature type="binding site" evidence="3 4">
    <location>
        <position position="287"/>
    </location>
    <ligand>
        <name>Zn(2+)</name>
        <dbReference type="ChEBI" id="CHEBI:29105"/>
    </ligand>
</feature>
<dbReference type="PROSITE" id="PS50970">
    <property type="entry name" value="HCY"/>
    <property type="match status" value="1"/>
</dbReference>
<dbReference type="EMBL" id="JPRD01000007">
    <property type="protein sequence ID" value="KIF54496.1"/>
    <property type="molecule type" value="Genomic_DNA"/>
</dbReference>
<sequence>MDCSMKKLTILDGGMGRELKRMGAPFSQPLWSAQALIESPEFVYQAHNNFIHAGAEIIIANSYACVPFHLGQALYDQKGSDLARFAAQIARECADKSSTHVQVAGCIPPAFGSYRPDLFEPKLGEIIFRTLFEAQEDYVDLWLAETICSLEELTCLQSVFASSTKPTAYAFSLNDDSLETALLRSGETVIQAIEHIAQSADNTNTISVCFNCSVPEVMVRAVSDAKEVLNQHKLDIEIGVYANNFTAIQSNHEANSALQSMRELSPEEYLAFAQEWHLRGATIIGGCCGIGPEHIKALSDWKASL</sequence>
<dbReference type="GO" id="GO:0032259">
    <property type="term" value="P:methylation"/>
    <property type="evidence" value="ECO:0007669"/>
    <property type="project" value="UniProtKB-KW"/>
</dbReference>
<dbReference type="Proteomes" id="UP000031586">
    <property type="component" value="Unassembled WGS sequence"/>
</dbReference>
<dbReference type="InterPro" id="IPR036589">
    <property type="entry name" value="HCY_dom_sf"/>
</dbReference>
<organism evidence="6 7">
    <name type="scientific">Vibrio owensii CAIM 1854 = LMG 25443</name>
    <dbReference type="NCBI Taxonomy" id="1229493"/>
    <lineage>
        <taxon>Bacteria</taxon>
        <taxon>Pseudomonadati</taxon>
        <taxon>Pseudomonadota</taxon>
        <taxon>Gammaproteobacteria</taxon>
        <taxon>Vibrionales</taxon>
        <taxon>Vibrionaceae</taxon>
        <taxon>Vibrio</taxon>
    </lineage>
</organism>
<dbReference type="InterPro" id="IPR003726">
    <property type="entry name" value="HCY_dom"/>
</dbReference>
<dbReference type="PATRIC" id="fig|1229493.5.peg.5445"/>
<protein>
    <submittedName>
        <fullName evidence="6">Homocysteine methyltransferase</fullName>
    </submittedName>
</protein>
<gene>
    <name evidence="6" type="ORF">H735_03660</name>
</gene>
<keyword evidence="3 4" id="KW-0862">Zinc</keyword>
<keyword evidence="1 4" id="KW-0489">Methyltransferase</keyword>
<evidence type="ECO:0000259" key="5">
    <source>
        <dbReference type="PROSITE" id="PS50970"/>
    </source>
</evidence>
<dbReference type="PANTHER" id="PTHR11103">
    <property type="entry name" value="SLR1189 PROTEIN"/>
    <property type="match status" value="1"/>
</dbReference>
<evidence type="ECO:0000313" key="7">
    <source>
        <dbReference type="Proteomes" id="UP000031586"/>
    </source>
</evidence>
<dbReference type="Gene3D" id="3.20.20.330">
    <property type="entry name" value="Homocysteine-binding-like domain"/>
    <property type="match status" value="1"/>
</dbReference>
<evidence type="ECO:0000256" key="2">
    <source>
        <dbReference type="ARBA" id="ARBA00022679"/>
    </source>
</evidence>
<dbReference type="InterPro" id="IPR017226">
    <property type="entry name" value="BHMT-like"/>
</dbReference>
<dbReference type="PANTHER" id="PTHR11103:SF18">
    <property type="entry name" value="SLR1189 PROTEIN"/>
    <property type="match status" value="1"/>
</dbReference>
<feature type="domain" description="Hcy-binding" evidence="5">
    <location>
        <begin position="1"/>
        <end position="302"/>
    </location>
</feature>
<dbReference type="PIRSF" id="PIRSF037505">
    <property type="entry name" value="Betaine_HMT"/>
    <property type="match status" value="1"/>
</dbReference>
<evidence type="ECO:0000256" key="1">
    <source>
        <dbReference type="ARBA" id="ARBA00022603"/>
    </source>
</evidence>
<proteinExistence type="predicted"/>
<evidence type="ECO:0000313" key="6">
    <source>
        <dbReference type="EMBL" id="KIF54496.1"/>
    </source>
</evidence>
<dbReference type="GO" id="GO:0009086">
    <property type="term" value="P:methionine biosynthetic process"/>
    <property type="evidence" value="ECO:0007669"/>
    <property type="project" value="InterPro"/>
</dbReference>
<name>A0A0C1ZNB2_9VIBR</name>
<dbReference type="AlphaFoldDB" id="A0A0C1ZNB2"/>
<feature type="binding site" evidence="3 4">
    <location>
        <position position="212"/>
    </location>
    <ligand>
        <name>Zn(2+)</name>
        <dbReference type="ChEBI" id="CHEBI:29105"/>
    </ligand>
</feature>
<dbReference type="GO" id="GO:0008168">
    <property type="term" value="F:methyltransferase activity"/>
    <property type="evidence" value="ECO:0007669"/>
    <property type="project" value="UniProtKB-UniRule"/>
</dbReference>
<comment type="cofactor">
    <cofactor evidence="3">
        <name>Zn(2+)</name>
        <dbReference type="ChEBI" id="CHEBI:29105"/>
    </cofactor>
    <text evidence="3">Binds 1 zinc ion per subunit.</text>
</comment>
<feature type="binding site" evidence="3 4">
    <location>
        <position position="288"/>
    </location>
    <ligand>
        <name>Zn(2+)</name>
        <dbReference type="ChEBI" id="CHEBI:29105"/>
    </ligand>
</feature>
<keyword evidence="3 4" id="KW-0479">Metal-binding</keyword>
<dbReference type="GO" id="GO:0008270">
    <property type="term" value="F:zinc ion binding"/>
    <property type="evidence" value="ECO:0007669"/>
    <property type="project" value="InterPro"/>
</dbReference>
<comment type="caution">
    <text evidence="6">The sequence shown here is derived from an EMBL/GenBank/DDBJ whole genome shotgun (WGS) entry which is preliminary data.</text>
</comment>